<dbReference type="AlphaFoldDB" id="A0A2T8I370"/>
<evidence type="ECO:0000313" key="2">
    <source>
        <dbReference type="EMBL" id="PVH32133.1"/>
    </source>
</evidence>
<reference evidence="2" key="1">
    <citation type="submission" date="2018-04" db="EMBL/GenBank/DDBJ databases">
        <title>WGS assembly of Panicum hallii.</title>
        <authorList>
            <person name="Lovell J."/>
            <person name="Jenkins J."/>
            <person name="Lowry D."/>
            <person name="Mamidi S."/>
            <person name="Sreedasyam A."/>
            <person name="Weng X."/>
            <person name="Barry K."/>
            <person name="Bonette J."/>
            <person name="Campitelli B."/>
            <person name="Daum C."/>
            <person name="Gordon S."/>
            <person name="Gould B."/>
            <person name="Lipzen A."/>
            <person name="Macqueen A."/>
            <person name="Palacio-Mejia J."/>
            <person name="Plott C."/>
            <person name="Shakirov E."/>
            <person name="Shu S."/>
            <person name="Yoshinaga Y."/>
            <person name="Zane M."/>
            <person name="Rokhsar D."/>
            <person name="Grimwood J."/>
            <person name="Schmutz J."/>
            <person name="Juenger T."/>
        </authorList>
    </citation>
    <scope>NUCLEOTIDE SEQUENCE [LARGE SCALE GENOMIC DNA]</scope>
    <source>
        <strain evidence="2">FIL2</strain>
    </source>
</reference>
<feature type="compositionally biased region" description="Gly residues" evidence="1">
    <location>
        <begin position="1"/>
        <end position="12"/>
    </location>
</feature>
<feature type="region of interest" description="Disordered" evidence="1">
    <location>
        <begin position="75"/>
        <end position="96"/>
    </location>
</feature>
<dbReference type="Proteomes" id="UP000243499">
    <property type="component" value="Chromosome 9"/>
</dbReference>
<sequence>MQLQEGGIGGPHPGASGRRSAGFERPVARWAGKFHLPPVKFSPRASSPASLEMRGLVLPSGNWWHPLLAAKMPPGRGKVGVKNPKRTQLSEPPPLHPYEQKRLMQCMQNNARLEELEIYALSRELEEPSSISHKKNKPSHKNTENYKMTLMMIMLRTPNNVTLQLPTSLLVQSNFALSEFL</sequence>
<gene>
    <name evidence="2" type="ORF">PAHAL_9G326600</name>
</gene>
<feature type="region of interest" description="Disordered" evidence="1">
    <location>
        <begin position="1"/>
        <end position="22"/>
    </location>
</feature>
<accession>A0A2T8I370</accession>
<dbReference type="EMBL" id="CM008054">
    <property type="protein sequence ID" value="PVH32133.1"/>
    <property type="molecule type" value="Genomic_DNA"/>
</dbReference>
<dbReference type="Gramene" id="PVH32133">
    <property type="protein sequence ID" value="PVH32133"/>
    <property type="gene ID" value="PAHAL_9G326600"/>
</dbReference>
<protein>
    <submittedName>
        <fullName evidence="2">Uncharacterized protein</fullName>
    </submittedName>
</protein>
<name>A0A2T8I370_9POAL</name>
<organism evidence="2">
    <name type="scientific">Panicum hallii</name>
    <dbReference type="NCBI Taxonomy" id="206008"/>
    <lineage>
        <taxon>Eukaryota</taxon>
        <taxon>Viridiplantae</taxon>
        <taxon>Streptophyta</taxon>
        <taxon>Embryophyta</taxon>
        <taxon>Tracheophyta</taxon>
        <taxon>Spermatophyta</taxon>
        <taxon>Magnoliopsida</taxon>
        <taxon>Liliopsida</taxon>
        <taxon>Poales</taxon>
        <taxon>Poaceae</taxon>
        <taxon>PACMAD clade</taxon>
        <taxon>Panicoideae</taxon>
        <taxon>Panicodae</taxon>
        <taxon>Paniceae</taxon>
        <taxon>Panicinae</taxon>
        <taxon>Panicum</taxon>
        <taxon>Panicum sect. Panicum</taxon>
    </lineage>
</organism>
<proteinExistence type="predicted"/>
<evidence type="ECO:0000256" key="1">
    <source>
        <dbReference type="SAM" id="MobiDB-lite"/>
    </source>
</evidence>